<dbReference type="PANTHER" id="PTHR10961:SF7">
    <property type="entry name" value="FAD DEPENDENT OXIDOREDUCTASE DOMAIN-CONTAINING PROTEIN"/>
    <property type="match status" value="1"/>
</dbReference>
<evidence type="ECO:0000256" key="1">
    <source>
        <dbReference type="ARBA" id="ARBA00001974"/>
    </source>
</evidence>
<dbReference type="PANTHER" id="PTHR10961">
    <property type="entry name" value="PEROXISOMAL SARCOSINE OXIDASE"/>
    <property type="match status" value="1"/>
</dbReference>
<dbReference type="Gene3D" id="3.50.50.60">
    <property type="entry name" value="FAD/NAD(P)-binding domain"/>
    <property type="match status" value="1"/>
</dbReference>
<dbReference type="InterPro" id="IPR006076">
    <property type="entry name" value="FAD-dep_OxRdtase"/>
</dbReference>
<dbReference type="Pfam" id="PF01266">
    <property type="entry name" value="DAO"/>
    <property type="match status" value="1"/>
</dbReference>
<evidence type="ECO:0000256" key="3">
    <source>
        <dbReference type="ARBA" id="ARBA00022827"/>
    </source>
</evidence>
<dbReference type="EMBL" id="BAAADJ010000021">
    <property type="protein sequence ID" value="GAA0330975.1"/>
    <property type="molecule type" value="Genomic_DNA"/>
</dbReference>
<organism evidence="6 7">
    <name type="scientific">Bacillus carboniphilus</name>
    <dbReference type="NCBI Taxonomy" id="86663"/>
    <lineage>
        <taxon>Bacteria</taxon>
        <taxon>Bacillati</taxon>
        <taxon>Bacillota</taxon>
        <taxon>Bacilli</taxon>
        <taxon>Bacillales</taxon>
        <taxon>Bacillaceae</taxon>
        <taxon>Bacillus</taxon>
    </lineage>
</organism>
<proteinExistence type="predicted"/>
<evidence type="ECO:0000256" key="4">
    <source>
        <dbReference type="ARBA" id="ARBA00023002"/>
    </source>
</evidence>
<reference evidence="7" key="1">
    <citation type="journal article" date="2019" name="Int. J. Syst. Evol. Microbiol.">
        <title>The Global Catalogue of Microorganisms (GCM) 10K type strain sequencing project: providing services to taxonomists for standard genome sequencing and annotation.</title>
        <authorList>
            <consortium name="The Broad Institute Genomics Platform"/>
            <consortium name="The Broad Institute Genome Sequencing Center for Infectious Disease"/>
            <person name="Wu L."/>
            <person name="Ma J."/>
        </authorList>
    </citation>
    <scope>NUCLEOTIDE SEQUENCE [LARGE SCALE GENOMIC DNA]</scope>
    <source>
        <strain evidence="7">JCM 9731</strain>
    </source>
</reference>
<dbReference type="Proteomes" id="UP001500782">
    <property type="component" value="Unassembled WGS sequence"/>
</dbReference>
<protein>
    <submittedName>
        <fullName evidence="6">N-methyl-L-tryptophan oxidase</fullName>
    </submittedName>
</protein>
<keyword evidence="7" id="KW-1185">Reference proteome</keyword>
<dbReference type="NCBIfam" id="NF008425">
    <property type="entry name" value="PRK11259.1"/>
    <property type="match status" value="1"/>
</dbReference>
<evidence type="ECO:0000313" key="6">
    <source>
        <dbReference type="EMBL" id="GAA0330975.1"/>
    </source>
</evidence>
<comment type="caution">
    <text evidence="6">The sequence shown here is derived from an EMBL/GenBank/DDBJ whole genome shotgun (WGS) entry which is preliminary data.</text>
</comment>
<evidence type="ECO:0000256" key="2">
    <source>
        <dbReference type="ARBA" id="ARBA00022630"/>
    </source>
</evidence>
<feature type="domain" description="FAD dependent oxidoreductase" evidence="5">
    <location>
        <begin position="7"/>
        <end position="356"/>
    </location>
</feature>
<dbReference type="InterPro" id="IPR036188">
    <property type="entry name" value="FAD/NAD-bd_sf"/>
</dbReference>
<comment type="cofactor">
    <cofactor evidence="1">
        <name>FAD</name>
        <dbReference type="ChEBI" id="CHEBI:57692"/>
    </cofactor>
</comment>
<dbReference type="Gene3D" id="3.30.9.10">
    <property type="entry name" value="D-Amino Acid Oxidase, subunit A, domain 2"/>
    <property type="match status" value="1"/>
</dbReference>
<keyword evidence="3" id="KW-0274">FAD</keyword>
<dbReference type="RefSeq" id="WP_343798998.1">
    <property type="nucleotide sequence ID" value="NZ_BAAADJ010000021.1"/>
</dbReference>
<name>A0ABP3G1D7_9BACI</name>
<evidence type="ECO:0000259" key="5">
    <source>
        <dbReference type="Pfam" id="PF01266"/>
    </source>
</evidence>
<dbReference type="SUPFAM" id="SSF54373">
    <property type="entry name" value="FAD-linked reductases, C-terminal domain"/>
    <property type="match status" value="1"/>
</dbReference>
<keyword evidence="4" id="KW-0560">Oxidoreductase</keyword>
<gene>
    <name evidence="6" type="primary">solA</name>
    <name evidence="6" type="ORF">GCM10008967_21910</name>
</gene>
<dbReference type="SUPFAM" id="SSF51905">
    <property type="entry name" value="FAD/NAD(P)-binding domain"/>
    <property type="match status" value="1"/>
</dbReference>
<sequence length="384" mass="42848">MIHRYEVVIVGAGTAGMSAGMFLAKKGVKTLLIDAFDPPHNQGSHHGDTRIIRHAYGEGRFYVPLALRAQSLWEELEKESGETLFLQTGILGAGNTDSPFIKETVKSAKEYDLRLEVMNAEDIQKRWSGIQLPEDFIGCFEPNSGILLAEKCVAAFRKLALRYGADLWTYTNVEALKSQEEGIEIKTNKGKVYADRCIVTAGAWTSRLLHTLEIPLTPTRKTVSWFEADETRFNANVFPGFFFQLPTQSYYGFPSIDGCGVKLGRMDGGQSIDPDNMNRTFGDFEEDEGDVRGFLQEYMPAAAGKLKQGKVCIFTRTPDEHFIMDTHPEYKNVLIAGGFSGHGFKFGSVMGEILSKLSLGEAIPFDLSHFKLGRFLNKEKKSRL</sequence>
<evidence type="ECO:0000313" key="7">
    <source>
        <dbReference type="Proteomes" id="UP001500782"/>
    </source>
</evidence>
<dbReference type="InterPro" id="IPR045170">
    <property type="entry name" value="MTOX"/>
</dbReference>
<keyword evidence="2" id="KW-0285">Flavoprotein</keyword>
<accession>A0ABP3G1D7</accession>